<name>A0A7G1NGG8_9ACTN</name>
<sequence>MSAGFEAAQPEAGHRLREARLLPWSGPEGKASYLISDGRGGRLSRLADVAEATRLDMGVRLLAHAEDMLPDATETQLRFLAERLTEALRDILRVAENQELRTGGCSCHA</sequence>
<protein>
    <submittedName>
        <fullName evidence="2">Uncharacterized protein</fullName>
    </submittedName>
</protein>
<organism evidence="2 3">
    <name type="scientific">Streptomyces tuirus</name>
    <dbReference type="NCBI Taxonomy" id="68278"/>
    <lineage>
        <taxon>Bacteria</taxon>
        <taxon>Bacillati</taxon>
        <taxon>Actinomycetota</taxon>
        <taxon>Actinomycetes</taxon>
        <taxon>Kitasatosporales</taxon>
        <taxon>Streptomycetaceae</taxon>
        <taxon>Streptomyces</taxon>
    </lineage>
</organism>
<gene>
    <name evidence="2" type="ORF">GCM10017668_37240</name>
</gene>
<reference evidence="2 3" key="1">
    <citation type="journal article" date="2014" name="Int. J. Syst. Evol. Microbiol.">
        <title>Complete genome sequence of Corynebacterium casei LMG S-19264T (=DSM 44701T), isolated from a smear-ripened cheese.</title>
        <authorList>
            <consortium name="US DOE Joint Genome Institute (JGI-PGF)"/>
            <person name="Walter F."/>
            <person name="Albersmeier A."/>
            <person name="Kalinowski J."/>
            <person name="Ruckert C."/>
        </authorList>
    </citation>
    <scope>NUCLEOTIDE SEQUENCE [LARGE SCALE GENOMIC DNA]</scope>
    <source>
        <strain evidence="2 3">JCM 4255</strain>
    </source>
</reference>
<dbReference type="KEGG" id="stui:GCM10017668_37240"/>
<accession>A0A7G1NGG8</accession>
<evidence type="ECO:0000313" key="3">
    <source>
        <dbReference type="Proteomes" id="UP000516373"/>
    </source>
</evidence>
<proteinExistence type="predicted"/>
<evidence type="ECO:0000313" key="2">
    <source>
        <dbReference type="EMBL" id="BCL21881.1"/>
    </source>
</evidence>
<dbReference type="Proteomes" id="UP000516373">
    <property type="component" value="Chromosome"/>
</dbReference>
<dbReference type="RefSeq" id="WP_190901172.1">
    <property type="nucleotide sequence ID" value="NZ_AP023439.1"/>
</dbReference>
<dbReference type="EMBL" id="AP023439">
    <property type="protein sequence ID" value="BCL21881.1"/>
    <property type="molecule type" value="Genomic_DNA"/>
</dbReference>
<feature type="region of interest" description="Disordered" evidence="1">
    <location>
        <begin position="1"/>
        <end position="27"/>
    </location>
</feature>
<dbReference type="AlphaFoldDB" id="A0A7G1NGG8"/>
<evidence type="ECO:0000256" key="1">
    <source>
        <dbReference type="SAM" id="MobiDB-lite"/>
    </source>
</evidence>